<evidence type="ECO:0000313" key="3">
    <source>
        <dbReference type="Proteomes" id="UP000199584"/>
    </source>
</evidence>
<organism evidence="2 3">
    <name type="scientific">Desulfoscipio geothermicus DSM 3669</name>
    <dbReference type="NCBI Taxonomy" id="1121426"/>
    <lineage>
        <taxon>Bacteria</taxon>
        <taxon>Bacillati</taxon>
        <taxon>Bacillota</taxon>
        <taxon>Clostridia</taxon>
        <taxon>Eubacteriales</taxon>
        <taxon>Desulfallaceae</taxon>
        <taxon>Desulfoscipio</taxon>
    </lineage>
</organism>
<reference evidence="3" key="1">
    <citation type="submission" date="2016-10" db="EMBL/GenBank/DDBJ databases">
        <authorList>
            <person name="Varghese N."/>
            <person name="Submissions S."/>
        </authorList>
    </citation>
    <scope>NUCLEOTIDE SEQUENCE [LARGE SCALE GENOMIC DNA]</scope>
    <source>
        <strain evidence="3">DSM 3669</strain>
    </source>
</reference>
<protein>
    <submittedName>
        <fullName evidence="2">CDP-glucose 4,6-dehydratase</fullName>
    </submittedName>
</protein>
<evidence type="ECO:0000259" key="1">
    <source>
        <dbReference type="Pfam" id="PF16363"/>
    </source>
</evidence>
<dbReference type="InterPro" id="IPR016040">
    <property type="entry name" value="NAD(P)-bd_dom"/>
</dbReference>
<dbReference type="RefSeq" id="WP_092484092.1">
    <property type="nucleotide sequence ID" value="NZ_FOYM01000017.1"/>
</dbReference>
<dbReference type="Gene3D" id="3.40.50.720">
    <property type="entry name" value="NAD(P)-binding Rossmann-like Domain"/>
    <property type="match status" value="1"/>
</dbReference>
<dbReference type="STRING" id="39060.SAMN05660706_11756"/>
<dbReference type="InterPro" id="IPR036291">
    <property type="entry name" value="NAD(P)-bd_dom_sf"/>
</dbReference>
<dbReference type="OrthoDB" id="9779041at2"/>
<dbReference type="AlphaFoldDB" id="A0A1I6DTU2"/>
<proteinExistence type="predicted"/>
<name>A0A1I6DTU2_9FIRM</name>
<gene>
    <name evidence="2" type="ORF">SAMN05660706_11756</name>
</gene>
<accession>A0A1I6DTU2</accession>
<sequence>MSYWKDKNVFITGCTGLLGSHLSEQLVECGANVVGLVRDYVPRSRIFFNAELQRKMVVVRGNVEDYHLLERAINEYEIDTVFHLAAQTIVGIANKNPLSTFESNIRGTWNILEACRRNTGVKRIIVASSDKAYGDQENLPYSEETPLQGKHPYDVSKSCSDLIAHAYYHTYGLPVCITRCGNFYGPGDLNFNRLVPGTIRSALRGDAPVIRSDGTFIRDYFYVKDGAEAYMFLAQKMDELPIHGEAFNFSTELQITVIELVRKILSLMNSNLEPVVKNEAGNEIKHQYLSTEKARHVLGWKPRYSLDQALLETIDWYARQLT</sequence>
<dbReference type="PANTHER" id="PTHR43000">
    <property type="entry name" value="DTDP-D-GLUCOSE 4,6-DEHYDRATASE-RELATED"/>
    <property type="match status" value="1"/>
</dbReference>
<dbReference type="Gene3D" id="3.90.25.10">
    <property type="entry name" value="UDP-galactose 4-epimerase, domain 1"/>
    <property type="match status" value="1"/>
</dbReference>
<keyword evidence="3" id="KW-1185">Reference proteome</keyword>
<dbReference type="Proteomes" id="UP000199584">
    <property type="component" value="Unassembled WGS sequence"/>
</dbReference>
<evidence type="ECO:0000313" key="2">
    <source>
        <dbReference type="EMBL" id="SFR08787.1"/>
    </source>
</evidence>
<dbReference type="EMBL" id="FOYM01000017">
    <property type="protein sequence ID" value="SFR08787.1"/>
    <property type="molecule type" value="Genomic_DNA"/>
</dbReference>
<dbReference type="Pfam" id="PF16363">
    <property type="entry name" value="GDP_Man_Dehyd"/>
    <property type="match status" value="1"/>
</dbReference>
<feature type="domain" description="NAD(P)-binding" evidence="1">
    <location>
        <begin position="10"/>
        <end position="310"/>
    </location>
</feature>
<dbReference type="SUPFAM" id="SSF51735">
    <property type="entry name" value="NAD(P)-binding Rossmann-fold domains"/>
    <property type="match status" value="1"/>
</dbReference>